<dbReference type="Proteomes" id="UP000245680">
    <property type="component" value="Unassembled WGS sequence"/>
</dbReference>
<dbReference type="InterPro" id="IPR036390">
    <property type="entry name" value="WH_DNA-bd_sf"/>
</dbReference>
<gene>
    <name evidence="5" type="ORF">DKT77_02205</name>
</gene>
<dbReference type="RefSeq" id="WP_109810112.1">
    <property type="nucleotide sequence ID" value="NZ_QGKU01000006.1"/>
</dbReference>
<keyword evidence="6" id="KW-1185">Reference proteome</keyword>
<dbReference type="Gene3D" id="1.20.120.530">
    <property type="entry name" value="GntR ligand-binding domain-like"/>
    <property type="match status" value="1"/>
</dbReference>
<dbReference type="InterPro" id="IPR008920">
    <property type="entry name" value="TF_FadR/GntR_C"/>
</dbReference>
<evidence type="ECO:0000256" key="3">
    <source>
        <dbReference type="ARBA" id="ARBA00023163"/>
    </source>
</evidence>
<sequence length="221" mass="23879">MSTSVIPDQSVRAYIVGAIEAGQYPGGARLPTERALSEKLSVSRSAVRTALAHLEGEGLIVRVGGSGTYVAENAAPRAEVADLTSPAQIMEARLAIEPPFARLVAEHGTQASFLAMQRCVDAGGAADSFEGFEHWDAELHAEIAAATRNPLMVEAYRLITAARNGAEWGVMKRRSLTNEVRAAYQADHERIVAALRMRDADLAEMELRQHLLTIRGNLLGY</sequence>
<accession>A0A2V2LFT8</accession>
<dbReference type="GO" id="GO:0003677">
    <property type="term" value="F:DNA binding"/>
    <property type="evidence" value="ECO:0007669"/>
    <property type="project" value="UniProtKB-KW"/>
</dbReference>
<name>A0A2V2LFT8_9RHOB</name>
<dbReference type="PANTHER" id="PTHR43537">
    <property type="entry name" value="TRANSCRIPTIONAL REGULATOR, GNTR FAMILY"/>
    <property type="match status" value="1"/>
</dbReference>
<dbReference type="Gene3D" id="1.10.10.10">
    <property type="entry name" value="Winged helix-like DNA-binding domain superfamily/Winged helix DNA-binding domain"/>
    <property type="match status" value="1"/>
</dbReference>
<dbReference type="InterPro" id="IPR000524">
    <property type="entry name" value="Tscrpt_reg_HTH_GntR"/>
</dbReference>
<keyword evidence="3" id="KW-0804">Transcription</keyword>
<proteinExistence type="predicted"/>
<dbReference type="SUPFAM" id="SSF48008">
    <property type="entry name" value="GntR ligand-binding domain-like"/>
    <property type="match status" value="1"/>
</dbReference>
<dbReference type="SUPFAM" id="SSF46785">
    <property type="entry name" value="Winged helix' DNA-binding domain"/>
    <property type="match status" value="1"/>
</dbReference>
<dbReference type="InterPro" id="IPR036388">
    <property type="entry name" value="WH-like_DNA-bd_sf"/>
</dbReference>
<feature type="domain" description="HTH gntR-type" evidence="4">
    <location>
        <begin position="5"/>
        <end position="73"/>
    </location>
</feature>
<dbReference type="SMART" id="SM00345">
    <property type="entry name" value="HTH_GNTR"/>
    <property type="match status" value="1"/>
</dbReference>
<keyword evidence="1" id="KW-0805">Transcription regulation</keyword>
<dbReference type="AlphaFoldDB" id="A0A2V2LFT8"/>
<organism evidence="5 6">
    <name type="scientific">Meridianimarinicoccus roseus</name>
    <dbReference type="NCBI Taxonomy" id="2072018"/>
    <lineage>
        <taxon>Bacteria</taxon>
        <taxon>Pseudomonadati</taxon>
        <taxon>Pseudomonadota</taxon>
        <taxon>Alphaproteobacteria</taxon>
        <taxon>Rhodobacterales</taxon>
        <taxon>Paracoccaceae</taxon>
        <taxon>Meridianimarinicoccus</taxon>
    </lineage>
</organism>
<evidence type="ECO:0000259" key="4">
    <source>
        <dbReference type="PROSITE" id="PS50949"/>
    </source>
</evidence>
<comment type="caution">
    <text evidence="5">The sequence shown here is derived from an EMBL/GenBank/DDBJ whole genome shotgun (WGS) entry which is preliminary data.</text>
</comment>
<evidence type="ECO:0000256" key="1">
    <source>
        <dbReference type="ARBA" id="ARBA00023015"/>
    </source>
</evidence>
<dbReference type="CDD" id="cd07377">
    <property type="entry name" value="WHTH_GntR"/>
    <property type="match status" value="1"/>
</dbReference>
<dbReference type="Pfam" id="PF07729">
    <property type="entry name" value="FCD"/>
    <property type="match status" value="1"/>
</dbReference>
<dbReference type="EMBL" id="QGKU01000006">
    <property type="protein sequence ID" value="PWR04325.1"/>
    <property type="molecule type" value="Genomic_DNA"/>
</dbReference>
<dbReference type="PROSITE" id="PS50949">
    <property type="entry name" value="HTH_GNTR"/>
    <property type="match status" value="1"/>
</dbReference>
<evidence type="ECO:0000313" key="6">
    <source>
        <dbReference type="Proteomes" id="UP000245680"/>
    </source>
</evidence>
<dbReference type="Pfam" id="PF00392">
    <property type="entry name" value="GntR"/>
    <property type="match status" value="1"/>
</dbReference>
<dbReference type="InterPro" id="IPR011711">
    <property type="entry name" value="GntR_C"/>
</dbReference>
<dbReference type="PRINTS" id="PR00035">
    <property type="entry name" value="HTHGNTR"/>
</dbReference>
<dbReference type="PANTHER" id="PTHR43537:SF5">
    <property type="entry name" value="UXU OPERON TRANSCRIPTIONAL REGULATOR"/>
    <property type="match status" value="1"/>
</dbReference>
<dbReference type="OrthoDB" id="284307at2"/>
<evidence type="ECO:0000256" key="2">
    <source>
        <dbReference type="ARBA" id="ARBA00023125"/>
    </source>
</evidence>
<keyword evidence="2" id="KW-0238">DNA-binding</keyword>
<evidence type="ECO:0000313" key="5">
    <source>
        <dbReference type="EMBL" id="PWR04325.1"/>
    </source>
</evidence>
<protein>
    <submittedName>
        <fullName evidence="5">FadR family transcriptional regulator</fullName>
    </submittedName>
</protein>
<dbReference type="SMART" id="SM00895">
    <property type="entry name" value="FCD"/>
    <property type="match status" value="1"/>
</dbReference>
<reference evidence="5 6" key="1">
    <citation type="submission" date="2018-05" db="EMBL/GenBank/DDBJ databases">
        <title>Rhodobacteraceae gen. nov., sp. nov. isolated from sea water.</title>
        <authorList>
            <person name="Ren Y."/>
        </authorList>
    </citation>
    <scope>NUCLEOTIDE SEQUENCE [LARGE SCALE GENOMIC DNA]</scope>
    <source>
        <strain evidence="5 6">TG-679</strain>
    </source>
</reference>
<dbReference type="GO" id="GO:0003700">
    <property type="term" value="F:DNA-binding transcription factor activity"/>
    <property type="evidence" value="ECO:0007669"/>
    <property type="project" value="InterPro"/>
</dbReference>